<evidence type="ECO:0000313" key="2">
    <source>
        <dbReference type="Proteomes" id="UP000324595"/>
    </source>
</evidence>
<proteinExistence type="predicted"/>
<dbReference type="AlphaFoldDB" id="A0A5D3YN54"/>
<protein>
    <submittedName>
        <fullName evidence="1">Uncharacterized protein</fullName>
    </submittedName>
</protein>
<name>A0A5D3YN54_9BACT</name>
<gene>
    <name evidence="1" type="ORF">LX73_0875</name>
</gene>
<accession>A0A5D3YN54</accession>
<dbReference type="Proteomes" id="UP000324595">
    <property type="component" value="Unassembled WGS sequence"/>
</dbReference>
<reference evidence="1 2" key="1">
    <citation type="submission" date="2019-07" db="EMBL/GenBank/DDBJ databases">
        <title>Genomic Encyclopedia of Archaeal and Bacterial Type Strains, Phase II (KMG-II): from individual species to whole genera.</title>
        <authorList>
            <person name="Goeker M."/>
        </authorList>
    </citation>
    <scope>NUCLEOTIDE SEQUENCE [LARGE SCALE GENOMIC DNA]</scope>
    <source>
        <strain evidence="1 2">DSM 21935</strain>
    </source>
</reference>
<evidence type="ECO:0000313" key="1">
    <source>
        <dbReference type="EMBL" id="TYP95566.1"/>
    </source>
</evidence>
<organism evidence="1 2">
    <name type="scientific">Fodinibius salinus</name>
    <dbReference type="NCBI Taxonomy" id="860790"/>
    <lineage>
        <taxon>Bacteria</taxon>
        <taxon>Pseudomonadati</taxon>
        <taxon>Balneolota</taxon>
        <taxon>Balneolia</taxon>
        <taxon>Balneolales</taxon>
        <taxon>Balneolaceae</taxon>
        <taxon>Fodinibius</taxon>
    </lineage>
</organism>
<keyword evidence="2" id="KW-1185">Reference proteome</keyword>
<sequence length="73" mass="8491">MSFAKTLSRDEMKNIKAGKMDCPTPSCKTTSKYYNCVSRKCREWYSGWDQTECVQTVQSAHKSMIELCGKYYQ</sequence>
<dbReference type="EMBL" id="VNHY01000001">
    <property type="protein sequence ID" value="TYP95566.1"/>
    <property type="molecule type" value="Genomic_DNA"/>
</dbReference>
<comment type="caution">
    <text evidence="1">The sequence shown here is derived from an EMBL/GenBank/DDBJ whole genome shotgun (WGS) entry which is preliminary data.</text>
</comment>